<dbReference type="FunFam" id="3.40.225.10:FF:000001">
    <property type="entry name" value="L-ribulose-5-phosphate 4-epimerase UlaF"/>
    <property type="match status" value="1"/>
</dbReference>
<organism evidence="15 16">
    <name type="scientific">Fructobacillus pseudoficulneus</name>
    <dbReference type="NCBI Taxonomy" id="220714"/>
    <lineage>
        <taxon>Bacteria</taxon>
        <taxon>Bacillati</taxon>
        <taxon>Bacillota</taxon>
        <taxon>Bacilli</taxon>
        <taxon>Lactobacillales</taxon>
        <taxon>Lactobacillaceae</taxon>
        <taxon>Fructobacillus</taxon>
    </lineage>
</organism>
<dbReference type="GO" id="GO:0016832">
    <property type="term" value="F:aldehyde-lyase activity"/>
    <property type="evidence" value="ECO:0007669"/>
    <property type="project" value="TreeGrafter"/>
</dbReference>
<evidence type="ECO:0000256" key="9">
    <source>
        <dbReference type="ARBA" id="ARBA00023277"/>
    </source>
</evidence>
<keyword evidence="6" id="KW-0862">Zinc</keyword>
<dbReference type="Gene3D" id="3.40.225.10">
    <property type="entry name" value="Class II aldolase/adducin N-terminal domain"/>
    <property type="match status" value="1"/>
</dbReference>
<comment type="similarity">
    <text evidence="3">Belongs to the aldolase class II family. AraD/FucA subfamily.</text>
</comment>
<evidence type="ECO:0000259" key="14">
    <source>
        <dbReference type="SMART" id="SM01007"/>
    </source>
</evidence>
<dbReference type="Proteomes" id="UP000061227">
    <property type="component" value="Unassembled WGS sequence"/>
</dbReference>
<evidence type="ECO:0000313" key="15">
    <source>
        <dbReference type="EMBL" id="GAP02560.1"/>
    </source>
</evidence>
<evidence type="ECO:0000256" key="10">
    <source>
        <dbReference type="ARBA" id="ARBA00032206"/>
    </source>
</evidence>
<dbReference type="PANTHER" id="PTHR22789">
    <property type="entry name" value="FUCULOSE PHOSPHATE ALDOLASE"/>
    <property type="match status" value="1"/>
</dbReference>
<evidence type="ECO:0000256" key="7">
    <source>
        <dbReference type="ARBA" id="ARBA00022935"/>
    </source>
</evidence>
<protein>
    <recommendedName>
        <fullName evidence="13">L-ribulose-5-phosphate 4-epimerase</fullName>
        <ecNumber evidence="4">5.1.3.4</ecNumber>
    </recommendedName>
    <alternativeName>
        <fullName evidence="10">Phosphoribulose isomerase</fullName>
    </alternativeName>
</protein>
<evidence type="ECO:0000256" key="13">
    <source>
        <dbReference type="ARBA" id="ARBA00074961"/>
    </source>
</evidence>
<dbReference type="OrthoDB" id="9786287at2"/>
<evidence type="ECO:0000256" key="5">
    <source>
        <dbReference type="ARBA" id="ARBA00022723"/>
    </source>
</evidence>
<accession>A0A3F3H361</accession>
<keyword evidence="5" id="KW-0479">Metal-binding</keyword>
<dbReference type="Pfam" id="PF00596">
    <property type="entry name" value="Aldolase_II"/>
    <property type="match status" value="1"/>
</dbReference>
<proteinExistence type="inferred from homology"/>
<keyword evidence="8" id="KW-0413">Isomerase</keyword>
<reference evidence="15 16" key="1">
    <citation type="journal article" date="2015" name="BMC Genomics">
        <title>Comparative genomics of Fructobacillus spp. and Leuconostoc spp. reveals niche-specific evolution of Fructobacillus spp.</title>
        <authorList>
            <person name="Endo A."/>
            <person name="Tanizawa Y."/>
            <person name="Tanaka N."/>
            <person name="Maeno S."/>
            <person name="Kumar H."/>
            <person name="Shiwa Y."/>
            <person name="Okada S."/>
            <person name="Yoshikawa H."/>
            <person name="Dicks L."/>
            <person name="Nakagawa J."/>
            <person name="Arita M."/>
        </authorList>
    </citation>
    <scope>NUCLEOTIDE SEQUENCE [LARGE SCALE GENOMIC DNA]</scope>
    <source>
        <strain evidence="15 16">DSM 15468</strain>
    </source>
</reference>
<dbReference type="GO" id="GO:0019568">
    <property type="term" value="P:arabinose catabolic process"/>
    <property type="evidence" value="ECO:0007669"/>
    <property type="project" value="UniProtKB-KW"/>
</dbReference>
<feature type="domain" description="Class II aldolase/adducin N-terminal" evidence="14">
    <location>
        <begin position="8"/>
        <end position="198"/>
    </location>
</feature>
<keyword evidence="7" id="KW-0054">Arabinose catabolism</keyword>
<gene>
    <name evidence="15" type="ORF">FPFC_020070</name>
</gene>
<comment type="function">
    <text evidence="11">Involved in the degradation of L-arabinose. Catalyzes the interconversion of L-ribulose 5-phosphate (LRu5P) and D-xylulose 5-phosphate (D-Xu5P) via a retroaldol/aldol mechanism (carbon-carbon bond cleavage analogous to a class II aldolase reaction).</text>
</comment>
<evidence type="ECO:0000256" key="1">
    <source>
        <dbReference type="ARBA" id="ARBA00001726"/>
    </source>
</evidence>
<evidence type="ECO:0000256" key="8">
    <source>
        <dbReference type="ARBA" id="ARBA00023235"/>
    </source>
</evidence>
<evidence type="ECO:0000256" key="2">
    <source>
        <dbReference type="ARBA" id="ARBA00001947"/>
    </source>
</evidence>
<evidence type="ECO:0000256" key="3">
    <source>
        <dbReference type="ARBA" id="ARBA00010037"/>
    </source>
</evidence>
<comment type="cofactor">
    <cofactor evidence="2">
        <name>Zn(2+)</name>
        <dbReference type="ChEBI" id="CHEBI:29105"/>
    </cofactor>
</comment>
<evidence type="ECO:0000256" key="4">
    <source>
        <dbReference type="ARBA" id="ARBA00013186"/>
    </source>
</evidence>
<evidence type="ECO:0000256" key="12">
    <source>
        <dbReference type="ARBA" id="ARBA00060520"/>
    </source>
</evidence>
<dbReference type="EMBL" id="DF968064">
    <property type="protein sequence ID" value="GAP02560.1"/>
    <property type="molecule type" value="Genomic_DNA"/>
</dbReference>
<keyword evidence="16" id="KW-1185">Reference proteome</keyword>
<dbReference type="EC" id="5.1.3.4" evidence="4"/>
<evidence type="ECO:0000256" key="11">
    <source>
        <dbReference type="ARBA" id="ARBA00053542"/>
    </source>
</evidence>
<dbReference type="InterPro" id="IPR036409">
    <property type="entry name" value="Aldolase_II/adducin_N_sf"/>
</dbReference>
<dbReference type="InterPro" id="IPR050197">
    <property type="entry name" value="Aldolase_class_II_sugar_metab"/>
</dbReference>
<comment type="pathway">
    <text evidence="12">Carbohydrate degradation; L-arabinose degradation via L-ribulose; D-xylulose 5-phosphate from L-arabinose (bacterial route): step 3/3.</text>
</comment>
<dbReference type="RefSeq" id="WP_059376677.1">
    <property type="nucleotide sequence ID" value="NZ_DF968064.1"/>
</dbReference>
<evidence type="ECO:0000313" key="16">
    <source>
        <dbReference type="Proteomes" id="UP000061227"/>
    </source>
</evidence>
<dbReference type="SUPFAM" id="SSF53639">
    <property type="entry name" value="AraD/HMP-PK domain-like"/>
    <property type="match status" value="1"/>
</dbReference>
<dbReference type="AlphaFoldDB" id="A0A3F3H361"/>
<dbReference type="PANTHER" id="PTHR22789:SF8">
    <property type="entry name" value="L-RIBULOSE-5-PHOSPHATE 4-EPIMERASE SGBE"/>
    <property type="match status" value="1"/>
</dbReference>
<dbReference type="GO" id="GO:0005829">
    <property type="term" value="C:cytosol"/>
    <property type="evidence" value="ECO:0007669"/>
    <property type="project" value="TreeGrafter"/>
</dbReference>
<name>A0A3F3H361_9LACO</name>
<keyword evidence="9" id="KW-0119">Carbohydrate metabolism</keyword>
<dbReference type="NCBIfam" id="NF006047">
    <property type="entry name" value="PRK08193.1"/>
    <property type="match status" value="1"/>
</dbReference>
<dbReference type="GO" id="GO:0008742">
    <property type="term" value="F:L-ribulose-phosphate 4-epimerase activity"/>
    <property type="evidence" value="ECO:0007669"/>
    <property type="project" value="UniProtKB-EC"/>
</dbReference>
<comment type="catalytic activity">
    <reaction evidence="1">
        <text>L-ribulose 5-phosphate = D-xylulose 5-phosphate</text>
        <dbReference type="Rhea" id="RHEA:22368"/>
        <dbReference type="ChEBI" id="CHEBI:57737"/>
        <dbReference type="ChEBI" id="CHEBI:58226"/>
        <dbReference type="EC" id="5.1.3.4"/>
    </reaction>
</comment>
<sequence length="232" mass="25371">MLLEKLRLEVYQANMALPELGLVSFTWGNVSGYDAQSQLFVIKPSGLSYEQLTPANLVVLDLSGNVVEGELKPSTDAPTHAYLYQHFSGIGGITHTHSSWAVAYAAAGLDVPVVSTTHADTFFGDVPCVPTLTAKELTENYEQNTGKAIVRTFAERGINHLTTSAALMAQHGPFTWGKDAGESVYHAKVLEVTAEITHRAMQLTHADIHLPQHLLDKHYQRKHGKTAYYGQA</sequence>
<dbReference type="SMART" id="SM01007">
    <property type="entry name" value="Aldolase_II"/>
    <property type="match status" value="1"/>
</dbReference>
<evidence type="ECO:0000256" key="6">
    <source>
        <dbReference type="ARBA" id="ARBA00022833"/>
    </source>
</evidence>
<dbReference type="STRING" id="220714.SAMN05660469_0496"/>
<dbReference type="InterPro" id="IPR001303">
    <property type="entry name" value="Aldolase_II/adducin_N"/>
</dbReference>
<dbReference type="GO" id="GO:0046872">
    <property type="term" value="F:metal ion binding"/>
    <property type="evidence" value="ECO:0007669"/>
    <property type="project" value="UniProtKB-KW"/>
</dbReference>